<dbReference type="Gene3D" id="3.30.70.1320">
    <property type="entry name" value="Multidrug efflux transporter AcrB pore domain like"/>
    <property type="match status" value="1"/>
</dbReference>
<dbReference type="AlphaFoldDB" id="A0A948W387"/>
<comment type="caution">
    <text evidence="2">The sequence shown here is derived from an EMBL/GenBank/DDBJ whole genome shotgun (WGS) entry which is preliminary data.</text>
</comment>
<dbReference type="Gene3D" id="3.30.70.1440">
    <property type="entry name" value="Multidrug efflux transporter AcrB pore domain"/>
    <property type="match status" value="1"/>
</dbReference>
<feature type="transmembrane region" description="Helical" evidence="1">
    <location>
        <begin position="333"/>
        <end position="352"/>
    </location>
</feature>
<evidence type="ECO:0000313" key="3">
    <source>
        <dbReference type="Proteomes" id="UP000777784"/>
    </source>
</evidence>
<dbReference type="Gene3D" id="3.30.2090.10">
    <property type="entry name" value="Multidrug efflux transporter AcrB TolC docking domain, DN and DC subdomains"/>
    <property type="match status" value="2"/>
</dbReference>
<evidence type="ECO:0000256" key="1">
    <source>
        <dbReference type="SAM" id="Phobius"/>
    </source>
</evidence>
<protein>
    <submittedName>
        <fullName evidence="2">Efflux RND transporter permease subunit</fullName>
    </submittedName>
</protein>
<dbReference type="PANTHER" id="PTHR32063:SF0">
    <property type="entry name" value="SWARMING MOTILITY PROTEIN SWRC"/>
    <property type="match status" value="1"/>
</dbReference>
<keyword evidence="1" id="KW-0472">Membrane</keyword>
<dbReference type="PANTHER" id="PTHR32063">
    <property type="match status" value="1"/>
</dbReference>
<evidence type="ECO:0000313" key="2">
    <source>
        <dbReference type="EMBL" id="MBU2690817.1"/>
    </source>
</evidence>
<feature type="transmembrane region" description="Helical" evidence="1">
    <location>
        <begin position="430"/>
        <end position="451"/>
    </location>
</feature>
<dbReference type="GO" id="GO:0005886">
    <property type="term" value="C:plasma membrane"/>
    <property type="evidence" value="ECO:0007669"/>
    <property type="project" value="TreeGrafter"/>
</dbReference>
<feature type="transmembrane region" description="Helical" evidence="1">
    <location>
        <begin position="560"/>
        <end position="577"/>
    </location>
</feature>
<dbReference type="PRINTS" id="PR00702">
    <property type="entry name" value="ACRIFLAVINRP"/>
</dbReference>
<dbReference type="Gene3D" id="3.30.70.1430">
    <property type="entry name" value="Multidrug efflux transporter AcrB pore domain"/>
    <property type="match status" value="2"/>
</dbReference>
<keyword evidence="1" id="KW-1133">Transmembrane helix</keyword>
<gene>
    <name evidence="2" type="ORF">KJ970_07790</name>
</gene>
<feature type="transmembrane region" description="Helical" evidence="1">
    <location>
        <begin position="385"/>
        <end position="409"/>
    </location>
</feature>
<feature type="transmembrane region" description="Helical" evidence="1">
    <location>
        <begin position="891"/>
        <end position="908"/>
    </location>
</feature>
<dbReference type="Proteomes" id="UP000777784">
    <property type="component" value="Unassembled WGS sequence"/>
</dbReference>
<feature type="transmembrane region" description="Helical" evidence="1">
    <location>
        <begin position="915"/>
        <end position="935"/>
    </location>
</feature>
<feature type="transmembrane region" description="Helical" evidence="1">
    <location>
        <begin position="359"/>
        <end position="379"/>
    </location>
</feature>
<dbReference type="Gene3D" id="1.20.1640.10">
    <property type="entry name" value="Multidrug efflux transporter AcrB transmembrane domain"/>
    <property type="match status" value="2"/>
</dbReference>
<feature type="transmembrane region" description="Helical" evidence="1">
    <location>
        <begin position="941"/>
        <end position="965"/>
    </location>
</feature>
<dbReference type="Pfam" id="PF00873">
    <property type="entry name" value="ACR_tran"/>
    <property type="match status" value="1"/>
</dbReference>
<feature type="transmembrane region" description="Helical" evidence="1">
    <location>
        <begin position="1019"/>
        <end position="1045"/>
    </location>
</feature>
<proteinExistence type="predicted"/>
<accession>A0A948W387</accession>
<feature type="transmembrane region" description="Helical" evidence="1">
    <location>
        <begin position="12"/>
        <end position="32"/>
    </location>
</feature>
<name>A0A948W387_UNCEI</name>
<dbReference type="SUPFAM" id="SSF82714">
    <property type="entry name" value="Multidrug efflux transporter AcrB TolC docking domain, DN and DC subdomains"/>
    <property type="match status" value="2"/>
</dbReference>
<organism evidence="2 3">
    <name type="scientific">Eiseniibacteriota bacterium</name>
    <dbReference type="NCBI Taxonomy" id="2212470"/>
    <lineage>
        <taxon>Bacteria</taxon>
        <taxon>Candidatus Eiseniibacteriota</taxon>
    </lineage>
</organism>
<dbReference type="GO" id="GO:0042910">
    <property type="term" value="F:xenobiotic transmembrane transporter activity"/>
    <property type="evidence" value="ECO:0007669"/>
    <property type="project" value="TreeGrafter"/>
</dbReference>
<reference evidence="2" key="1">
    <citation type="submission" date="2021-05" db="EMBL/GenBank/DDBJ databases">
        <title>Energy efficiency and biological interactions define the core microbiome of deep oligotrophic groundwater.</title>
        <authorList>
            <person name="Mehrshad M."/>
            <person name="Lopez-Fernandez M."/>
            <person name="Bell E."/>
            <person name="Bernier-Latmani R."/>
            <person name="Bertilsson S."/>
            <person name="Dopson M."/>
        </authorList>
    </citation>
    <scope>NUCLEOTIDE SEQUENCE</scope>
    <source>
        <strain evidence="2">Modern_marine.mb.64</strain>
    </source>
</reference>
<dbReference type="InterPro" id="IPR027463">
    <property type="entry name" value="AcrB_DN_DC_subdom"/>
</dbReference>
<sequence>MRLVDFSTSRRVTVTMIMVAVTVFGMVGFSRLSMNLLPDIVYPTITIRTEYPGTAPAEVERLISEPIEGLVGVVSNVVRVSSVSRPGLSDVIVEFKWGTKMDFASLDIREKLDLVSLPQDAGNPILLRFDPSLDPILRIALYGGNSLMELRRVAEDRIRLDLESLEGVAAVRVEGGLEEEIHVEIETQRLDALGIPISQVTERLAAENVNLTGGLLKDGEAEFLVRTLNEYSSPQDMEEIVIAQIDSALIKLSDVGTVTRGHIERDVVTRINGREGVEIAVFKEGDANTVSVSATVRERLAEFQSRFGDLLGDAEVTIVVDQATFIEQSVGEVLNTAVIGGILAVLILFLFLRRLKGTTIISLSIPISVIATFFLMYATDVSLNVMSLGGLALGIGMLVDSSIVVLENVQRHRELGVSSLAAAREGTSEVSRAVIASTLTTVCVFVPIVFVEGVAGQLFRDQALTVTYSLLASLVVALMLIPMLSSIEMRPLSDEERKRSTGIGVRGPASFLRGLSRLLRIIGKGISLLLTPLYRGFDAVYGALASVYPVVLRWCLKRRFLTIGSFLLISAVVLFQARTLGVELIPEMSQGEFLVDLEWPAGTPLEETTVLVSQIDSMILDLPGISTVFSQIGASGQTGGFADEKKENLSQLFIRLGPGAARGDEEKAMDQVRLLLADVPALDYKFSRPSYFSFRTPIEVEITGYNLETLTWLASEVAGRMREIPGLVDVKSSAEGGQPEIQIVFDRTRVADLGTTIQNIGELLRNKLQGEISTELIEQDRHIAVRVRAVEAERRSVDDLRRMIISPASYPVPVALEAVAEVGIVEGPAEIRRLDQERVVVITSNLTGRDLGSVVADIKAATAGIALPDGFAITIGGQNEEMGRSFDSMKFALALAVFLVYLVMASQFESLLHPLVIMFTIPLGMVGSFLALLLLGETISVVVLIGLIMLAGIVVNNAIVLVDAVNQLRRRGGMEKFEAVAKAGVLRMRPILMTTSTTVLALLPMALGIGEGAEIRAPMAITVIGGLLLSTVLTLVVIPVVYTVLDRSR</sequence>
<dbReference type="SUPFAM" id="SSF82866">
    <property type="entry name" value="Multidrug efflux transporter AcrB transmembrane domain"/>
    <property type="match status" value="2"/>
</dbReference>
<dbReference type="SUPFAM" id="SSF82693">
    <property type="entry name" value="Multidrug efflux transporter AcrB pore domain, PN1, PN2, PC1 and PC2 subdomains"/>
    <property type="match status" value="3"/>
</dbReference>
<dbReference type="EMBL" id="JAHJDP010000037">
    <property type="protein sequence ID" value="MBU2690817.1"/>
    <property type="molecule type" value="Genomic_DNA"/>
</dbReference>
<feature type="transmembrane region" description="Helical" evidence="1">
    <location>
        <begin position="463"/>
        <end position="484"/>
    </location>
</feature>
<keyword evidence="1" id="KW-0812">Transmembrane</keyword>
<feature type="transmembrane region" description="Helical" evidence="1">
    <location>
        <begin position="986"/>
        <end position="1007"/>
    </location>
</feature>
<dbReference type="InterPro" id="IPR001036">
    <property type="entry name" value="Acrflvin-R"/>
</dbReference>